<feature type="domain" description="GINS subunit" evidence="6">
    <location>
        <begin position="91"/>
        <end position="183"/>
    </location>
</feature>
<organism evidence="9 10">
    <name type="scientific">Cuscuta europaea</name>
    <name type="common">European dodder</name>
    <dbReference type="NCBI Taxonomy" id="41803"/>
    <lineage>
        <taxon>Eukaryota</taxon>
        <taxon>Viridiplantae</taxon>
        <taxon>Streptophyta</taxon>
        <taxon>Embryophyta</taxon>
        <taxon>Tracheophyta</taxon>
        <taxon>Spermatophyta</taxon>
        <taxon>Magnoliopsida</taxon>
        <taxon>eudicotyledons</taxon>
        <taxon>Gunneridae</taxon>
        <taxon>Pentapetalae</taxon>
        <taxon>asterids</taxon>
        <taxon>lamiids</taxon>
        <taxon>Solanales</taxon>
        <taxon>Convolvulaceae</taxon>
        <taxon>Cuscuteae</taxon>
        <taxon>Cuscuta</taxon>
        <taxon>Cuscuta subgen. Cuscuta</taxon>
    </lineage>
</organism>
<evidence type="ECO:0000313" key="10">
    <source>
        <dbReference type="Proteomes" id="UP001152484"/>
    </source>
</evidence>
<dbReference type="EMBL" id="CAMAPE010000010">
    <property type="protein sequence ID" value="CAH9076045.1"/>
    <property type="molecule type" value="Genomic_DNA"/>
</dbReference>
<dbReference type="InterPro" id="IPR021151">
    <property type="entry name" value="GINS_A"/>
</dbReference>
<evidence type="ECO:0000313" key="8">
    <source>
        <dbReference type="EMBL" id="CAH9076045.1"/>
    </source>
</evidence>
<comment type="subcellular location">
    <subcellularLocation>
        <location evidence="1">Nucleus</location>
    </subcellularLocation>
</comment>
<dbReference type="OrthoDB" id="10251744at2759"/>
<dbReference type="InterPro" id="IPR036224">
    <property type="entry name" value="GINS_bundle-like_dom_sf"/>
</dbReference>
<feature type="region of interest" description="Disordered" evidence="5">
    <location>
        <begin position="73"/>
        <end position="92"/>
    </location>
</feature>
<evidence type="ECO:0000256" key="3">
    <source>
        <dbReference type="ARBA" id="ARBA00022705"/>
    </source>
</evidence>
<dbReference type="InterPro" id="IPR010492">
    <property type="entry name" value="GINS_Psf3"/>
</dbReference>
<dbReference type="GO" id="GO:0000811">
    <property type="term" value="C:GINS complex"/>
    <property type="evidence" value="ECO:0007669"/>
    <property type="project" value="TreeGrafter"/>
</dbReference>
<dbReference type="PANTHER" id="PTHR22768">
    <property type="entry name" value="DNA REPLICATION COMPLEX GINS PROTEIN PSF3"/>
    <property type="match status" value="1"/>
</dbReference>
<dbReference type="Pfam" id="PF22466">
    <property type="entry name" value="PSF3_N"/>
    <property type="match status" value="1"/>
</dbReference>
<keyword evidence="10" id="KW-1185">Reference proteome</keyword>
<proteinExistence type="inferred from homology"/>
<dbReference type="Gene3D" id="1.20.58.2050">
    <property type="match status" value="2"/>
</dbReference>
<feature type="domain" description="DNA replication complex GINS protein PSF3 N-terminal" evidence="7">
    <location>
        <begin position="5"/>
        <end position="57"/>
    </location>
</feature>
<evidence type="ECO:0000256" key="2">
    <source>
        <dbReference type="ARBA" id="ARBA00006343"/>
    </source>
</evidence>
<dbReference type="EMBL" id="CAMAPE010000010">
    <property type="protein sequence ID" value="CAH9076051.1"/>
    <property type="molecule type" value="Genomic_DNA"/>
</dbReference>
<gene>
    <name evidence="8" type="ORF">CEURO_LOCUS5681</name>
    <name evidence="9" type="ORF">CEURO_LOCUS5683</name>
</gene>
<comment type="caution">
    <text evidence="9">The sequence shown here is derived from an EMBL/GenBank/DDBJ whole genome shotgun (WGS) entry which is preliminary data.</text>
</comment>
<dbReference type="GO" id="GO:1902975">
    <property type="term" value="P:mitotic DNA replication initiation"/>
    <property type="evidence" value="ECO:0007669"/>
    <property type="project" value="TreeGrafter"/>
</dbReference>
<evidence type="ECO:0000259" key="6">
    <source>
        <dbReference type="Pfam" id="PF05916"/>
    </source>
</evidence>
<dbReference type="InterPro" id="IPR038437">
    <property type="entry name" value="GINS_Psf3_sf"/>
</dbReference>
<dbReference type="CDD" id="cd21693">
    <property type="entry name" value="GINS_B_Psf3"/>
    <property type="match status" value="1"/>
</dbReference>
<evidence type="ECO:0000256" key="1">
    <source>
        <dbReference type="ARBA" id="ARBA00004123"/>
    </source>
</evidence>
<name>A0A9P0YU96_CUSEU</name>
<reference evidence="9" key="1">
    <citation type="submission" date="2022-07" db="EMBL/GenBank/DDBJ databases">
        <authorList>
            <person name="Macas J."/>
            <person name="Novak P."/>
            <person name="Neumann P."/>
        </authorList>
    </citation>
    <scope>NUCLEOTIDE SEQUENCE</scope>
</reference>
<dbReference type="AlphaFoldDB" id="A0A9P0YU96"/>
<dbReference type="PANTHER" id="PTHR22768:SF0">
    <property type="entry name" value="DNA REPLICATION COMPLEX GINS PROTEIN PSF3"/>
    <property type="match status" value="1"/>
</dbReference>
<dbReference type="Proteomes" id="UP001152484">
    <property type="component" value="Unassembled WGS sequence"/>
</dbReference>
<evidence type="ECO:0000313" key="9">
    <source>
        <dbReference type="EMBL" id="CAH9076051.1"/>
    </source>
</evidence>
<evidence type="ECO:0008006" key="11">
    <source>
        <dbReference type="Google" id="ProtNLM"/>
    </source>
</evidence>
<keyword evidence="4" id="KW-0539">Nucleus</keyword>
<evidence type="ECO:0000259" key="7">
    <source>
        <dbReference type="Pfam" id="PF22466"/>
    </source>
</evidence>
<dbReference type="InterPro" id="IPR055221">
    <property type="entry name" value="PSF3_N"/>
</dbReference>
<protein>
    <recommendedName>
        <fullName evidence="11">GINS subunit domain-containing protein</fullName>
    </recommendedName>
</protein>
<dbReference type="SUPFAM" id="SSF158573">
    <property type="entry name" value="GINS helical bundle-like"/>
    <property type="match status" value="1"/>
</dbReference>
<dbReference type="Pfam" id="PF05916">
    <property type="entry name" value="Sld5"/>
    <property type="match status" value="1"/>
</dbReference>
<sequence length="203" mass="23120">MTNYYDVDDILAEEELVPAVFQKTANGVGIFDCCDDTNKVGAGTEVEMPFWLACDLYVKQAVKIKVPSCFDTKERPRDRHRDEPIRKRDRTKDEIGADAAHVDLRGRCPYFYEFGCKIARLIGDKTIGPFLLVAFRTRYKEVLIKAYTAASTVAIKQLPLLTQEEMKLYEAGQSSIMAFKKWRMGGPRLQKASVLGRKRKPTE</sequence>
<accession>A0A9P0YU96</accession>
<keyword evidence="3" id="KW-0235">DNA replication</keyword>
<evidence type="ECO:0000256" key="4">
    <source>
        <dbReference type="ARBA" id="ARBA00023242"/>
    </source>
</evidence>
<comment type="similarity">
    <text evidence="2">Belongs to the GINS3/PSF3 family.</text>
</comment>
<dbReference type="SUPFAM" id="SSF160059">
    <property type="entry name" value="PriA/YqbF domain"/>
    <property type="match status" value="1"/>
</dbReference>
<dbReference type="CDD" id="cd11713">
    <property type="entry name" value="GINS_A_psf3"/>
    <property type="match status" value="1"/>
</dbReference>
<evidence type="ECO:0000256" key="5">
    <source>
        <dbReference type="SAM" id="MobiDB-lite"/>
    </source>
</evidence>